<dbReference type="PANTHER" id="PTHR30146">
    <property type="entry name" value="LACI-RELATED TRANSCRIPTIONAL REPRESSOR"/>
    <property type="match status" value="1"/>
</dbReference>
<dbReference type="InterPro" id="IPR046335">
    <property type="entry name" value="LacI/GalR-like_sensor"/>
</dbReference>
<keyword evidence="3" id="KW-0804">Transcription</keyword>
<protein>
    <submittedName>
        <fullName evidence="5">LacI family transcriptional regulator</fullName>
    </submittedName>
</protein>
<dbReference type="OrthoDB" id="9785139at2"/>
<dbReference type="GO" id="GO:0003700">
    <property type="term" value="F:DNA-binding transcription factor activity"/>
    <property type="evidence" value="ECO:0007669"/>
    <property type="project" value="TreeGrafter"/>
</dbReference>
<keyword evidence="1" id="KW-0805">Transcription regulation</keyword>
<keyword evidence="2" id="KW-0238">DNA-binding</keyword>
<dbReference type="InterPro" id="IPR010982">
    <property type="entry name" value="Lambda_DNA-bd_dom_sf"/>
</dbReference>
<dbReference type="Gene3D" id="1.10.260.40">
    <property type="entry name" value="lambda repressor-like DNA-binding domains"/>
    <property type="match status" value="1"/>
</dbReference>
<evidence type="ECO:0000313" key="5">
    <source>
        <dbReference type="EMBL" id="RLP76429.1"/>
    </source>
</evidence>
<dbReference type="EMBL" id="RCUX01000004">
    <property type="protein sequence ID" value="RLP76429.1"/>
    <property type="molecule type" value="Genomic_DNA"/>
</dbReference>
<dbReference type="PRINTS" id="PR00036">
    <property type="entry name" value="HTHLACI"/>
</dbReference>
<dbReference type="PANTHER" id="PTHR30146:SF109">
    <property type="entry name" value="HTH-TYPE TRANSCRIPTIONAL REGULATOR GALS"/>
    <property type="match status" value="1"/>
</dbReference>
<dbReference type="PROSITE" id="PS50932">
    <property type="entry name" value="HTH_LACI_2"/>
    <property type="match status" value="1"/>
</dbReference>
<dbReference type="SMART" id="SM00354">
    <property type="entry name" value="HTH_LACI"/>
    <property type="match status" value="1"/>
</dbReference>
<comment type="caution">
    <text evidence="5">The sequence shown here is derived from an EMBL/GenBank/DDBJ whole genome shotgun (WGS) entry which is preliminary data.</text>
</comment>
<sequence>MKVNARPIGRAPNIRDVAAAAGVSHQTVSRVLNNSPKIRDKTREAVLAAIEEIGYRPNQAARVLASQRTKMIGVLSTHSTALYGPQAMMIAMEQEANANGYRLALVTAMGIGDGVDADIERLLAQGVEAIVVIAPQAKLVSTVAANAPGVPLFVADSLSRPGAFNVAVNQYQGSYQAVQHLISLGHTEILHVGGPQNWIEADERMQGFLAAIGEAELRLHPPILGEHTASFGYQAGKELLRGDPFTAVFALNDQVALGLIHAFREAGLRVPEDISVVGFDDVPDAGHFFPPLTTVRQDFVMVGRRMIQEVIAQIEGEGAQSVVLHAPLLVRESTAPVSTRPNWPGRTPAISA</sequence>
<evidence type="ECO:0000256" key="1">
    <source>
        <dbReference type="ARBA" id="ARBA00023015"/>
    </source>
</evidence>
<dbReference type="AlphaFoldDB" id="A0A3L7A7X1"/>
<reference evidence="5 6" key="1">
    <citation type="submission" date="2018-10" db="EMBL/GenBank/DDBJ databases">
        <authorList>
            <person name="Li J."/>
        </authorList>
    </citation>
    <scope>NUCLEOTIDE SEQUENCE [LARGE SCALE GENOMIC DNA]</scope>
    <source>
        <strain evidence="5 6">IF 016277</strain>
    </source>
</reference>
<keyword evidence="6" id="KW-1185">Reference proteome</keyword>
<dbReference type="SUPFAM" id="SSF53822">
    <property type="entry name" value="Periplasmic binding protein-like I"/>
    <property type="match status" value="1"/>
</dbReference>
<proteinExistence type="predicted"/>
<evidence type="ECO:0000256" key="3">
    <source>
        <dbReference type="ARBA" id="ARBA00023163"/>
    </source>
</evidence>
<dbReference type="CDD" id="cd01574">
    <property type="entry name" value="PBP1_LacI"/>
    <property type="match status" value="1"/>
</dbReference>
<dbReference type="InterPro" id="IPR028082">
    <property type="entry name" value="Peripla_BP_I"/>
</dbReference>
<evidence type="ECO:0000313" key="6">
    <source>
        <dbReference type="Proteomes" id="UP000272503"/>
    </source>
</evidence>
<gene>
    <name evidence="5" type="ORF">D9V32_06060</name>
</gene>
<dbReference type="Pfam" id="PF13377">
    <property type="entry name" value="Peripla_BP_3"/>
    <property type="match status" value="1"/>
</dbReference>
<accession>A0A3L7A7X1</accession>
<evidence type="ECO:0000259" key="4">
    <source>
        <dbReference type="PROSITE" id="PS50932"/>
    </source>
</evidence>
<dbReference type="Pfam" id="PF00356">
    <property type="entry name" value="LacI"/>
    <property type="match status" value="1"/>
</dbReference>
<name>A0A3L7A7X1_9MICO</name>
<dbReference type="PROSITE" id="PS00356">
    <property type="entry name" value="HTH_LACI_1"/>
    <property type="match status" value="1"/>
</dbReference>
<dbReference type="Proteomes" id="UP000272503">
    <property type="component" value="Unassembled WGS sequence"/>
</dbReference>
<dbReference type="Gene3D" id="3.40.50.2300">
    <property type="match status" value="2"/>
</dbReference>
<organism evidence="5 6">
    <name type="scientific">Mycetocola tolaasinivorans</name>
    <dbReference type="NCBI Taxonomy" id="76635"/>
    <lineage>
        <taxon>Bacteria</taxon>
        <taxon>Bacillati</taxon>
        <taxon>Actinomycetota</taxon>
        <taxon>Actinomycetes</taxon>
        <taxon>Micrococcales</taxon>
        <taxon>Microbacteriaceae</taxon>
        <taxon>Mycetocola</taxon>
    </lineage>
</organism>
<feature type="domain" description="HTH lacI-type" evidence="4">
    <location>
        <begin position="12"/>
        <end position="66"/>
    </location>
</feature>
<dbReference type="InterPro" id="IPR000843">
    <property type="entry name" value="HTH_LacI"/>
</dbReference>
<dbReference type="CDD" id="cd01392">
    <property type="entry name" value="HTH_LacI"/>
    <property type="match status" value="1"/>
</dbReference>
<evidence type="ECO:0000256" key="2">
    <source>
        <dbReference type="ARBA" id="ARBA00023125"/>
    </source>
</evidence>
<dbReference type="SUPFAM" id="SSF47413">
    <property type="entry name" value="lambda repressor-like DNA-binding domains"/>
    <property type="match status" value="1"/>
</dbReference>
<dbReference type="GO" id="GO:0000976">
    <property type="term" value="F:transcription cis-regulatory region binding"/>
    <property type="evidence" value="ECO:0007669"/>
    <property type="project" value="TreeGrafter"/>
</dbReference>